<evidence type="ECO:0000313" key="3">
    <source>
        <dbReference type="Proteomes" id="UP000007796"/>
    </source>
</evidence>
<dbReference type="OrthoDB" id="10652297at2759"/>
<dbReference type="EMBL" id="GL629765">
    <property type="protein sequence ID" value="EFX03423.1"/>
    <property type="molecule type" value="Genomic_DNA"/>
</dbReference>
<feature type="region of interest" description="Disordered" evidence="1">
    <location>
        <begin position="180"/>
        <end position="213"/>
    </location>
</feature>
<dbReference type="Proteomes" id="UP000007796">
    <property type="component" value="Unassembled WGS sequence"/>
</dbReference>
<dbReference type="HOGENOM" id="CLU_1294535_0_0_1"/>
<dbReference type="RefSeq" id="XP_014172905.1">
    <property type="nucleotide sequence ID" value="XM_014317430.1"/>
</dbReference>
<dbReference type="InParanoid" id="F0XD40"/>
<feature type="compositionally biased region" description="Basic and acidic residues" evidence="1">
    <location>
        <begin position="181"/>
        <end position="203"/>
    </location>
</feature>
<keyword evidence="3" id="KW-1185">Reference proteome</keyword>
<organism evidence="3">
    <name type="scientific">Grosmannia clavigera (strain kw1407 / UAMH 11150)</name>
    <name type="common">Blue stain fungus</name>
    <name type="synonym">Graphiocladiella clavigera</name>
    <dbReference type="NCBI Taxonomy" id="655863"/>
    <lineage>
        <taxon>Eukaryota</taxon>
        <taxon>Fungi</taxon>
        <taxon>Dikarya</taxon>
        <taxon>Ascomycota</taxon>
        <taxon>Pezizomycotina</taxon>
        <taxon>Sordariomycetes</taxon>
        <taxon>Sordariomycetidae</taxon>
        <taxon>Ophiostomatales</taxon>
        <taxon>Ophiostomataceae</taxon>
        <taxon>Leptographium</taxon>
    </lineage>
</organism>
<evidence type="ECO:0000256" key="1">
    <source>
        <dbReference type="SAM" id="MobiDB-lite"/>
    </source>
</evidence>
<name>F0XD40_GROCL</name>
<dbReference type="AlphaFoldDB" id="F0XD40"/>
<evidence type="ECO:0000313" key="2">
    <source>
        <dbReference type="EMBL" id="EFX03423.1"/>
    </source>
</evidence>
<accession>F0XD40</accession>
<proteinExistence type="predicted"/>
<sequence length="213" mass="22992">MVLPTRTSPLPDVMAPTKSSLMPMLSSSGPAAGWSVVDVDIGRAACTRSRCSRSATKSGFSMPAAAASASVARLRAMAPIVMRPSSRRCGHSSTMVRHSATVSSPGAQPDLLSSPDVFTWTCTWMGGRTDDDDDDDNVCCSRTKAARAASSSLAFLAESMLETHHKLGMRARPLQWPISCQHERMGRTEDEMLKSKEAEEKKRSQSHPTASHR</sequence>
<gene>
    <name evidence="2" type="ORF">CMQ_351</name>
</gene>
<dbReference type="GeneID" id="25976618"/>
<protein>
    <submittedName>
        <fullName evidence="2">Uncharacterized protein</fullName>
    </submittedName>
</protein>
<reference evidence="2 3" key="1">
    <citation type="journal article" date="2011" name="Proc. Natl. Acad. Sci. U.S.A.">
        <title>Genome and transcriptome analyses of the mountain pine beetle-fungal symbiont Grosmannia clavigera, a lodgepole pine pathogen.</title>
        <authorList>
            <person name="DiGuistini S."/>
            <person name="Wang Y."/>
            <person name="Liao N.Y."/>
            <person name="Taylor G."/>
            <person name="Tanguay P."/>
            <person name="Feau N."/>
            <person name="Henrissat B."/>
            <person name="Chan S.K."/>
            <person name="Hesse-Orce U."/>
            <person name="Alamouti S.M."/>
            <person name="Tsui C.K.M."/>
            <person name="Docking R.T."/>
            <person name="Levasseur A."/>
            <person name="Haridas S."/>
            <person name="Robertson G."/>
            <person name="Birol I."/>
            <person name="Holt R.A."/>
            <person name="Marra M.A."/>
            <person name="Hamelin R.C."/>
            <person name="Hirst M."/>
            <person name="Jones S.J.M."/>
            <person name="Bohlmann J."/>
            <person name="Breuil C."/>
        </authorList>
    </citation>
    <scope>NUCLEOTIDE SEQUENCE [LARGE SCALE GENOMIC DNA]</scope>
    <source>
        <strain evidence="3">kw1407 / UAMH 11150</strain>
    </source>
</reference>